<evidence type="ECO:0000256" key="1">
    <source>
        <dbReference type="ARBA" id="ARBA00022729"/>
    </source>
</evidence>
<keyword evidence="1 3" id="KW-0732">Signal</keyword>
<keyword evidence="5" id="KW-1185">Reference proteome</keyword>
<dbReference type="Gene3D" id="2.130.10.130">
    <property type="entry name" value="Integrin alpha, N-terminal"/>
    <property type="match status" value="1"/>
</dbReference>
<dbReference type="Gene3D" id="2.30.30.100">
    <property type="match status" value="1"/>
</dbReference>
<evidence type="ECO:0000256" key="2">
    <source>
        <dbReference type="SAM" id="MobiDB-lite"/>
    </source>
</evidence>
<accession>A0ABQ2SEJ3</accession>
<evidence type="ECO:0000256" key="3">
    <source>
        <dbReference type="SAM" id="SignalP"/>
    </source>
</evidence>
<dbReference type="PANTHER" id="PTHR46580">
    <property type="entry name" value="SENSOR KINASE-RELATED"/>
    <property type="match status" value="1"/>
</dbReference>
<evidence type="ECO:0008006" key="6">
    <source>
        <dbReference type="Google" id="ProtNLM"/>
    </source>
</evidence>
<sequence length="782" mass="80616">MKRPLPFLLTTALLLGACAQPAHTSTPPPPTASVPGGPVTPAGAAFTLRFSGLGTPDFAASIEPTLGAQALTSEQGNVTPVRVVSRGTMDVLPAAGRPRTEGYRYIYAVVSVTSPGALENVSFLGVRTPGTLPAATHDTAISTFVRAPGGAAYTAAELDALALSVQPAQASVLNTATMRLSTIPGSDDSVQFLPEDELTFTPPGFVGLLPYGFTVLNPQGGRTLATGTEANRMIVGMRLPLQATPQDDPYGFAFTAVPVRDSTRRVTQTPEGLRSGNSLNVRQLAASLNATLQVQPFSPVPGDPLCSVRSAGSASAPTGTVFTAPPLAVPGANGHAVGLNDTLTARFCGVTLDSASAQATSVSVRPSQSAPAASTPSATGDRLLIPARTGGYHAGEQVEVTLHNTLTAGGSAAPDTPFVFSFRAATAPATATFTDQTERAAGQSVADLLVADVNEDGKLDAISTDNSAKTVSVFLGNGDGTLQARTAYTAGTGQVPTDLVAADLNGDGRLDLTVRRTDGSGQGTLGILINKGLGKFNPMTSLEIEAGTSLFGYTLKDVNGDGKPDLVAWISVPNSGYALRTRLGNGDGTFAPAIDALPNLSNPAYYYATYSAPPLADLNHDGRLDFAASSDRLYIMSGNGDGTFAAEVEASGPANLYSSELIPTDVNEDGHVDLYNRSSTTLLLGNGRLGFTVTQLDASGYALADLNGDGHLDLINNNQLTRGFGNGTFDRTPVNTNFYGGYYTVPQDKALGDFNGDGKLDGLTSAYSGTLQSPIVYVALNQ</sequence>
<feature type="region of interest" description="Disordered" evidence="2">
    <location>
        <begin position="361"/>
        <end position="382"/>
    </location>
</feature>
<evidence type="ECO:0000313" key="4">
    <source>
        <dbReference type="EMBL" id="GGS16495.1"/>
    </source>
</evidence>
<evidence type="ECO:0000313" key="5">
    <source>
        <dbReference type="Proteomes" id="UP000620633"/>
    </source>
</evidence>
<protein>
    <recommendedName>
        <fullName evidence="6">VCBS repeat-containing protein</fullName>
    </recommendedName>
</protein>
<dbReference type="RefSeq" id="WP_189098738.1">
    <property type="nucleotide sequence ID" value="NZ_BMQO01000001.1"/>
</dbReference>
<dbReference type="Proteomes" id="UP000620633">
    <property type="component" value="Unassembled WGS sequence"/>
</dbReference>
<gene>
    <name evidence="4" type="ORF">GCM10008961_05130</name>
</gene>
<proteinExistence type="predicted"/>
<name>A0ABQ2SEJ3_9DEIO</name>
<dbReference type="PANTHER" id="PTHR46580:SF4">
    <property type="entry name" value="ATP_GTP-BINDING PROTEIN"/>
    <property type="match status" value="1"/>
</dbReference>
<feature type="chain" id="PRO_5046343059" description="VCBS repeat-containing protein" evidence="3">
    <location>
        <begin position="25"/>
        <end position="782"/>
    </location>
</feature>
<dbReference type="InterPro" id="IPR013517">
    <property type="entry name" value="FG-GAP"/>
</dbReference>
<dbReference type="SUPFAM" id="SSF69318">
    <property type="entry name" value="Integrin alpha N-terminal domain"/>
    <property type="match status" value="1"/>
</dbReference>
<feature type="signal peptide" evidence="3">
    <location>
        <begin position="1"/>
        <end position="24"/>
    </location>
</feature>
<comment type="caution">
    <text evidence="4">The sequence shown here is derived from an EMBL/GenBank/DDBJ whole genome shotgun (WGS) entry which is preliminary data.</text>
</comment>
<dbReference type="Pfam" id="PF13517">
    <property type="entry name" value="FG-GAP_3"/>
    <property type="match status" value="2"/>
</dbReference>
<dbReference type="PROSITE" id="PS51257">
    <property type="entry name" value="PROKAR_LIPOPROTEIN"/>
    <property type="match status" value="1"/>
</dbReference>
<organism evidence="4 5">
    <name type="scientific">Deinococcus knuensis</name>
    <dbReference type="NCBI Taxonomy" id="1837380"/>
    <lineage>
        <taxon>Bacteria</taxon>
        <taxon>Thermotogati</taxon>
        <taxon>Deinococcota</taxon>
        <taxon>Deinococci</taxon>
        <taxon>Deinococcales</taxon>
        <taxon>Deinococcaceae</taxon>
        <taxon>Deinococcus</taxon>
    </lineage>
</organism>
<reference evidence="5" key="1">
    <citation type="journal article" date="2019" name="Int. J. Syst. Evol. Microbiol.">
        <title>The Global Catalogue of Microorganisms (GCM) 10K type strain sequencing project: providing services to taxonomists for standard genome sequencing and annotation.</title>
        <authorList>
            <consortium name="The Broad Institute Genomics Platform"/>
            <consortium name="The Broad Institute Genome Sequencing Center for Infectious Disease"/>
            <person name="Wu L."/>
            <person name="Ma J."/>
        </authorList>
    </citation>
    <scope>NUCLEOTIDE SEQUENCE [LARGE SCALE GENOMIC DNA]</scope>
    <source>
        <strain evidence="5">JCM 31406</strain>
    </source>
</reference>
<feature type="compositionally biased region" description="Low complexity" evidence="2">
    <location>
        <begin position="366"/>
        <end position="379"/>
    </location>
</feature>
<dbReference type="InterPro" id="IPR028994">
    <property type="entry name" value="Integrin_alpha_N"/>
</dbReference>
<dbReference type="EMBL" id="BMQO01000001">
    <property type="protein sequence ID" value="GGS16495.1"/>
    <property type="molecule type" value="Genomic_DNA"/>
</dbReference>